<dbReference type="Gene3D" id="3.40.50.720">
    <property type="entry name" value="NAD(P)-binding Rossmann-like Domain"/>
    <property type="match status" value="1"/>
</dbReference>
<dbReference type="AlphaFoldDB" id="A0A087MH43"/>
<dbReference type="PRINTS" id="PR00419">
    <property type="entry name" value="ADXRDTASE"/>
</dbReference>
<dbReference type="OrthoDB" id="9803192at2"/>
<dbReference type="InterPro" id="IPR028261">
    <property type="entry name" value="DPD_II"/>
</dbReference>
<dbReference type="Pfam" id="PF07992">
    <property type="entry name" value="Pyr_redox_2"/>
    <property type="match status" value="1"/>
</dbReference>
<proteinExistence type="predicted"/>
<dbReference type="PATRIC" id="fig|1121014.3.peg.1832"/>
<dbReference type="InterPro" id="IPR036188">
    <property type="entry name" value="FAD/NAD-bd_sf"/>
</dbReference>
<dbReference type="PANTHER" id="PTHR42783:SF3">
    <property type="entry name" value="GLUTAMATE SYNTHASE [NADPH] SMALL CHAIN-RELATED"/>
    <property type="match status" value="1"/>
</dbReference>
<sequence>MKVRPFQFLDVPRRLPREVPAKLRVLGWQEIHAGFEAEGAAEQSARCLDCGNPYCEWKCPVHNPIPDWLALVREGRLFEAAELAHSTNPLPEVCGRVCPQDRLCEGDCTLHTGFEAVTIGSIEKYIVDEAFRQGWRPDLSAVRASGRRVAIIGAGPAGLACADRLARAGIEAHVFDRYQQIGGLLSYGIPAFKLEKSVMDVRRDVLEGMGVVFHLGVDVGDTMARGLLRDYDALFLGTGATTPVDAGLPGRELPGVLSALPFLVANARRQRGEKHADDAPFALAGRRVLVLGGGDTAMDCVRSAVRLGAAQVTCAYRRGEADMPGSAREVKHARAEGVHFMFHRQPLAIEGEQAVSGVRLVATRASGGRAGSLEPVPGSEASVAADVVIQSFGFRASPAPWWSDLGIELDARGRVATRGPAGATSHPKIFAGGDNVRGADLVVTAVFDGREAGTAIARQLL</sequence>
<keyword evidence="5" id="KW-0411">Iron-sulfur</keyword>
<feature type="domain" description="Dihydroprymidine dehydrogenase" evidence="7">
    <location>
        <begin position="28"/>
        <end position="134"/>
    </location>
</feature>
<dbReference type="InterPro" id="IPR006006">
    <property type="entry name" value="GltD-like"/>
</dbReference>
<dbReference type="GO" id="GO:0046872">
    <property type="term" value="F:metal ion binding"/>
    <property type="evidence" value="ECO:0007669"/>
    <property type="project" value="UniProtKB-KW"/>
</dbReference>
<reference evidence="9" key="1">
    <citation type="submission" date="2013-08" db="EMBL/GenBank/DDBJ databases">
        <title>Genome sequencing of Arenimonas donghaensis.</title>
        <authorList>
            <person name="Chen F."/>
            <person name="Wang G."/>
        </authorList>
    </citation>
    <scope>NUCLEOTIDE SEQUENCE [LARGE SCALE GENOMIC DNA]</scope>
    <source>
        <strain evidence="9">HO3-R19</strain>
    </source>
</reference>
<dbReference type="SUPFAM" id="SSF51971">
    <property type="entry name" value="Nucleotide-binding domain"/>
    <property type="match status" value="1"/>
</dbReference>
<dbReference type="STRING" id="1121014.N788_04725"/>
<dbReference type="GO" id="GO:0016491">
    <property type="term" value="F:oxidoreductase activity"/>
    <property type="evidence" value="ECO:0007669"/>
    <property type="project" value="UniProtKB-KW"/>
</dbReference>
<evidence type="ECO:0000256" key="5">
    <source>
        <dbReference type="ARBA" id="ARBA00023014"/>
    </source>
</evidence>
<keyword evidence="1" id="KW-0004">4Fe-4S</keyword>
<evidence type="ECO:0000256" key="3">
    <source>
        <dbReference type="ARBA" id="ARBA00023002"/>
    </source>
</evidence>
<dbReference type="Gene3D" id="3.50.50.60">
    <property type="entry name" value="FAD/NAD(P)-binding domain"/>
    <property type="match status" value="1"/>
</dbReference>
<keyword evidence="4" id="KW-0408">Iron</keyword>
<dbReference type="InterPro" id="IPR009051">
    <property type="entry name" value="Helical_ferredxn"/>
</dbReference>
<dbReference type="RefSeq" id="WP_034224163.1">
    <property type="nucleotide sequence ID" value="NZ_AVCJ01000023.1"/>
</dbReference>
<evidence type="ECO:0000313" key="9">
    <source>
        <dbReference type="Proteomes" id="UP000029085"/>
    </source>
</evidence>
<evidence type="ECO:0008006" key="10">
    <source>
        <dbReference type="Google" id="ProtNLM"/>
    </source>
</evidence>
<evidence type="ECO:0000256" key="2">
    <source>
        <dbReference type="ARBA" id="ARBA00022723"/>
    </source>
</evidence>
<evidence type="ECO:0000256" key="4">
    <source>
        <dbReference type="ARBA" id="ARBA00023004"/>
    </source>
</evidence>
<dbReference type="SUPFAM" id="SSF46548">
    <property type="entry name" value="alpha-helical ferredoxin"/>
    <property type="match status" value="1"/>
</dbReference>
<dbReference type="Pfam" id="PF14691">
    <property type="entry name" value="Fer4_20"/>
    <property type="match status" value="1"/>
</dbReference>
<reference evidence="8 9" key="2">
    <citation type="journal article" date="2015" name="Stand. Genomic Sci.">
        <title>High quality draft genomic sequence of Arenimonas donghaensis DSM 18148(T).</title>
        <authorList>
            <person name="Chen F."/>
            <person name="Wang H."/>
            <person name="Cao Y."/>
            <person name="Li X."/>
            <person name="Wang G."/>
        </authorList>
    </citation>
    <scope>NUCLEOTIDE SEQUENCE [LARGE SCALE GENOMIC DNA]</scope>
    <source>
        <strain evidence="8 9">HO3-R19</strain>
    </source>
</reference>
<keyword evidence="3" id="KW-0560">Oxidoreductase</keyword>
<name>A0A087MH43_9GAMM</name>
<dbReference type="GO" id="GO:0051539">
    <property type="term" value="F:4 iron, 4 sulfur cluster binding"/>
    <property type="evidence" value="ECO:0007669"/>
    <property type="project" value="UniProtKB-KW"/>
</dbReference>
<evidence type="ECO:0000259" key="6">
    <source>
        <dbReference type="Pfam" id="PF07992"/>
    </source>
</evidence>
<organism evidence="8 9">
    <name type="scientific">Arenimonas donghaensis DSM 18148 = HO3-R19</name>
    <dbReference type="NCBI Taxonomy" id="1121014"/>
    <lineage>
        <taxon>Bacteria</taxon>
        <taxon>Pseudomonadati</taxon>
        <taxon>Pseudomonadota</taxon>
        <taxon>Gammaproteobacteria</taxon>
        <taxon>Lysobacterales</taxon>
        <taxon>Lysobacteraceae</taxon>
        <taxon>Arenimonas</taxon>
    </lineage>
</organism>
<dbReference type="Proteomes" id="UP000029085">
    <property type="component" value="Unassembled WGS sequence"/>
</dbReference>
<dbReference type="Gene3D" id="1.10.1060.10">
    <property type="entry name" value="Alpha-helical ferredoxin"/>
    <property type="match status" value="1"/>
</dbReference>
<evidence type="ECO:0000256" key="1">
    <source>
        <dbReference type="ARBA" id="ARBA00022485"/>
    </source>
</evidence>
<comment type="caution">
    <text evidence="8">The sequence shown here is derived from an EMBL/GenBank/DDBJ whole genome shotgun (WGS) entry which is preliminary data.</text>
</comment>
<feature type="domain" description="FAD/NAD(P)-binding" evidence="6">
    <location>
        <begin position="148"/>
        <end position="449"/>
    </location>
</feature>
<dbReference type="InterPro" id="IPR023753">
    <property type="entry name" value="FAD/NAD-binding_dom"/>
</dbReference>
<dbReference type="EMBL" id="AVCJ01000023">
    <property type="protein sequence ID" value="KFL36196.1"/>
    <property type="molecule type" value="Genomic_DNA"/>
</dbReference>
<dbReference type="PANTHER" id="PTHR42783">
    <property type="entry name" value="GLUTAMATE SYNTHASE [NADPH] SMALL CHAIN"/>
    <property type="match status" value="1"/>
</dbReference>
<evidence type="ECO:0000259" key="7">
    <source>
        <dbReference type="Pfam" id="PF14691"/>
    </source>
</evidence>
<keyword evidence="9" id="KW-1185">Reference proteome</keyword>
<keyword evidence="2" id="KW-0479">Metal-binding</keyword>
<evidence type="ECO:0000313" key="8">
    <source>
        <dbReference type="EMBL" id="KFL36196.1"/>
    </source>
</evidence>
<protein>
    <recommendedName>
        <fullName evidence="10">4Fe-4S ferredoxin-type domain-containing protein</fullName>
    </recommendedName>
</protein>
<gene>
    <name evidence="8" type="ORF">N788_04725</name>
</gene>
<accession>A0A087MH43</accession>
<dbReference type="NCBIfam" id="TIGR01318">
    <property type="entry name" value="gltD_gamma_fam"/>
    <property type="match status" value="1"/>
</dbReference>